<dbReference type="EMBL" id="JANRMS010000731">
    <property type="protein sequence ID" value="KAJ3535168.1"/>
    <property type="molecule type" value="Genomic_DNA"/>
</dbReference>
<name>A0ACC1S9X5_9HYPO</name>
<evidence type="ECO:0000313" key="1">
    <source>
        <dbReference type="EMBL" id="KAJ3535168.1"/>
    </source>
</evidence>
<accession>A0ACC1S9X5</accession>
<dbReference type="Proteomes" id="UP001148629">
    <property type="component" value="Unassembled WGS sequence"/>
</dbReference>
<organism evidence="1 2">
    <name type="scientific">Fusarium decemcellulare</name>
    <dbReference type="NCBI Taxonomy" id="57161"/>
    <lineage>
        <taxon>Eukaryota</taxon>
        <taxon>Fungi</taxon>
        <taxon>Dikarya</taxon>
        <taxon>Ascomycota</taxon>
        <taxon>Pezizomycotina</taxon>
        <taxon>Sordariomycetes</taxon>
        <taxon>Hypocreomycetidae</taxon>
        <taxon>Hypocreales</taxon>
        <taxon>Nectriaceae</taxon>
        <taxon>Fusarium</taxon>
        <taxon>Fusarium decemcellulare species complex</taxon>
    </lineage>
</organism>
<comment type="caution">
    <text evidence="1">The sequence shown here is derived from an EMBL/GenBank/DDBJ whole genome shotgun (WGS) entry which is preliminary data.</text>
</comment>
<evidence type="ECO:0000313" key="2">
    <source>
        <dbReference type="Proteomes" id="UP001148629"/>
    </source>
</evidence>
<proteinExistence type="predicted"/>
<sequence>MSAQTKSDGTCSRNETIPAVLPQGEDRDRFLYPRGNAPTSTDQVSVLTPEPTSTYAMESSDAFVDHLRSDSRDSIGPPVVAGIFGAALLLTLVLLVVYWKRRHRPLAKQSQNHDSVYASIPTQSSSQDAQPKSDVPAANPGTDLQTNWHSGPKRLQSPTAAAVLPWMWDVILTLIPISLGIVAIRLDGRSRSDYGERVMELTRLSPTLYPILFAAIASRFYENLARWCLERPGGISLVTLEHLFGSQSFAQVLGRVFIIRTQVTVGVTILLTWAMSPLGGQSASRILSYGHRESTTSTNIYYADPGQQTSHYLDWLSSKDSGASVTALYSASLLSSGMQKRSPRDLWDLPRIPQWPGTTPVGEWYDVDVGALAAGLAAGSSHYVSLLGVRVEGLEATDGETTYDFSIETSYTNFTCFVGFNSDPAYDAPAAKPEQWIAAGRAEPFRVNITSSIPWDEWTKRENPPPLGMLYRSLSIEDDGYSFNIATCSIRTIFLETAMSCGPAPLASTCAAVRQRRVEDRYTPNRVSNLLRKSPTALQEAVYLWPKASGEGVLNQASPTENYILGDPNPYAGQPTTAWGDKIDDQFPEPFSRRFTTAFNTFWDATIDPLGHTNVSFMATAPTSEGPVMNVTVGAKTVTREVYTANRLWISLLLATTILLEILAILGLLLQFRIHGPDILGFASSITRDNPYVPLPPGGSHLDGSDRTRLLQHVRLQLADVHPKGEKGYITVRAVPSSTHFREVGSEPEGESGGTWRPLDQKRLYD</sequence>
<gene>
    <name evidence="1" type="ORF">NM208_g7250</name>
</gene>
<keyword evidence="2" id="KW-1185">Reference proteome</keyword>
<protein>
    <submittedName>
        <fullName evidence="1">Uncharacterized protein</fullName>
    </submittedName>
</protein>
<reference evidence="1" key="1">
    <citation type="submission" date="2022-08" db="EMBL/GenBank/DDBJ databases">
        <title>Genome Sequence of Fusarium decemcellulare.</title>
        <authorList>
            <person name="Buettner E."/>
        </authorList>
    </citation>
    <scope>NUCLEOTIDE SEQUENCE</scope>
    <source>
        <strain evidence="1">Babe19</strain>
    </source>
</reference>